<dbReference type="PROSITE" id="PS00063">
    <property type="entry name" value="ALDOKETO_REDUCTASE_3"/>
    <property type="match status" value="1"/>
</dbReference>
<gene>
    <name evidence="1" type="ORF">YQE_02981</name>
</gene>
<feature type="non-terminal residue" evidence="1">
    <location>
        <position position="1"/>
    </location>
</feature>
<dbReference type="EMBL" id="KB740463">
    <property type="protein sequence ID" value="ENN80603.1"/>
    <property type="molecule type" value="Genomic_DNA"/>
</dbReference>
<dbReference type="OMA" id="RLIKMEH"/>
<proteinExistence type="predicted"/>
<dbReference type="InterPro" id="IPR036812">
    <property type="entry name" value="NAD(P)_OxRdtase_dom_sf"/>
</dbReference>
<dbReference type="SUPFAM" id="SSF51430">
    <property type="entry name" value="NAD(P)-linked oxidoreductase"/>
    <property type="match status" value="1"/>
</dbReference>
<dbReference type="InterPro" id="IPR020471">
    <property type="entry name" value="AKR"/>
</dbReference>
<dbReference type="GO" id="GO:0016491">
    <property type="term" value="F:oxidoreductase activity"/>
    <property type="evidence" value="ECO:0007669"/>
    <property type="project" value="InterPro"/>
</dbReference>
<dbReference type="Gene3D" id="3.20.20.100">
    <property type="entry name" value="NADP-dependent oxidoreductase domain"/>
    <property type="match status" value="1"/>
</dbReference>
<accession>N6TRD5</accession>
<dbReference type="PRINTS" id="PR00069">
    <property type="entry name" value="ALDKETRDTASE"/>
</dbReference>
<dbReference type="Pfam" id="PF00248">
    <property type="entry name" value="Aldo_ket_red"/>
    <property type="match status" value="1"/>
</dbReference>
<dbReference type="PIRSF" id="PIRSF000097">
    <property type="entry name" value="AKR"/>
    <property type="match status" value="1"/>
</dbReference>
<dbReference type="AlphaFoldDB" id="N6TRD5"/>
<dbReference type="OrthoDB" id="416253at2759"/>
<organism evidence="1">
    <name type="scientific">Dendroctonus ponderosae</name>
    <name type="common">Mountain pine beetle</name>
    <dbReference type="NCBI Taxonomy" id="77166"/>
    <lineage>
        <taxon>Eukaryota</taxon>
        <taxon>Metazoa</taxon>
        <taxon>Ecdysozoa</taxon>
        <taxon>Arthropoda</taxon>
        <taxon>Hexapoda</taxon>
        <taxon>Insecta</taxon>
        <taxon>Pterygota</taxon>
        <taxon>Neoptera</taxon>
        <taxon>Endopterygota</taxon>
        <taxon>Coleoptera</taxon>
        <taxon>Polyphaga</taxon>
        <taxon>Cucujiformia</taxon>
        <taxon>Curculionidae</taxon>
        <taxon>Scolytinae</taxon>
        <taxon>Dendroctonus</taxon>
    </lineage>
</organism>
<dbReference type="InterPro" id="IPR023210">
    <property type="entry name" value="NADP_OxRdtase_dom"/>
</dbReference>
<sequence length="336" mass="37857">MPVPKTVKLYTGVELPTVGLGTYTSTSTGQVEDAVKAAIDSGYRHIDCAWFYGNEAEIGKAIKAKISSGVVKREDLFITSKVTVNLFIFLTVCLIFILTQLWNNFHAKSAVLPKLKETLQALQLEYLDLYLIHWPFGLKEDAPNMPQGNIEKYFSDVDYLETWGAMEEVQKMGLTKSIGVSNFNSEQITRLIANSKIKPVVNQVECNPNLNQKKLIRFCKERDIVIVGYTPLGRSDLVGTPGFPVPSILDEKVAKIARKYKKSPAQVVLNYLVANLGIVVIPKSVTPSRIKENIDIYDFELEAEDVAYFDSMNRNLRVCGFTDFKNHKYYAFNAEF</sequence>
<dbReference type="PROSITE" id="PS00062">
    <property type="entry name" value="ALDOKETO_REDUCTASE_2"/>
    <property type="match status" value="1"/>
</dbReference>
<reference evidence="1" key="1">
    <citation type="journal article" date="2013" name="Genome Biol.">
        <title>Draft genome of the mountain pine beetle, Dendroctonus ponderosae Hopkins, a major forest pest.</title>
        <authorList>
            <person name="Keeling C.I."/>
            <person name="Yuen M.M."/>
            <person name="Liao N.Y."/>
            <person name="Docking T.R."/>
            <person name="Chan S.K."/>
            <person name="Taylor G.A."/>
            <person name="Palmquist D.L."/>
            <person name="Jackman S.D."/>
            <person name="Nguyen A."/>
            <person name="Li M."/>
            <person name="Henderson H."/>
            <person name="Janes J.K."/>
            <person name="Zhao Y."/>
            <person name="Pandoh P."/>
            <person name="Moore R."/>
            <person name="Sperling F.A."/>
            <person name="Huber D.P."/>
            <person name="Birol I."/>
            <person name="Jones S.J."/>
            <person name="Bohlmann J."/>
        </authorList>
    </citation>
    <scope>NUCLEOTIDE SEQUENCE</scope>
</reference>
<dbReference type="PROSITE" id="PS00798">
    <property type="entry name" value="ALDOKETO_REDUCTASE_1"/>
    <property type="match status" value="1"/>
</dbReference>
<name>N6TRD5_DENPD</name>
<protein>
    <submittedName>
        <fullName evidence="1">Uncharacterized protein</fullName>
    </submittedName>
</protein>
<dbReference type="PANTHER" id="PTHR11732">
    <property type="entry name" value="ALDO/KETO REDUCTASE"/>
    <property type="match status" value="1"/>
</dbReference>
<dbReference type="InterPro" id="IPR018170">
    <property type="entry name" value="Aldo/ket_reductase_CS"/>
</dbReference>
<evidence type="ECO:0000313" key="1">
    <source>
        <dbReference type="EMBL" id="ENN80603.1"/>
    </source>
</evidence>
<dbReference type="HOGENOM" id="CLU_023205_0_0_1"/>